<evidence type="ECO:0000259" key="3">
    <source>
        <dbReference type="Pfam" id="PF00294"/>
    </source>
</evidence>
<reference evidence="5" key="1">
    <citation type="submission" date="2018-05" db="EMBL/GenBank/DDBJ databases">
        <authorList>
            <person name="Lanie J.A."/>
            <person name="Ng W.-L."/>
            <person name="Kazmierczak K.M."/>
            <person name="Andrzejewski T.M."/>
            <person name="Davidsen T.M."/>
            <person name="Wayne K.J."/>
            <person name="Tettelin H."/>
            <person name="Glass J.I."/>
            <person name="Rusch D."/>
            <person name="Podicherti R."/>
            <person name="Tsui H.-C.T."/>
            <person name="Winkler M.E."/>
        </authorList>
    </citation>
    <scope>NUCLEOTIDE SEQUENCE</scope>
</reference>
<evidence type="ECO:0000259" key="4">
    <source>
        <dbReference type="Pfam" id="PF01467"/>
    </source>
</evidence>
<dbReference type="Gene3D" id="3.40.1190.20">
    <property type="match status" value="1"/>
</dbReference>
<protein>
    <recommendedName>
        <fullName evidence="6">Cytidyltransferase-like domain-containing protein</fullName>
    </recommendedName>
</protein>
<keyword evidence="2" id="KW-0119">Carbohydrate metabolism</keyword>
<dbReference type="EMBL" id="UINC01033252">
    <property type="protein sequence ID" value="SVB22235.1"/>
    <property type="molecule type" value="Genomic_DNA"/>
</dbReference>
<dbReference type="InterPro" id="IPR014729">
    <property type="entry name" value="Rossmann-like_a/b/a_fold"/>
</dbReference>
<dbReference type="PANTHER" id="PTHR46969:SF1">
    <property type="entry name" value="BIFUNCTIONAL PROTEIN HLDE"/>
    <property type="match status" value="1"/>
</dbReference>
<dbReference type="GO" id="GO:0033786">
    <property type="term" value="F:heptose-1-phosphate adenylyltransferase activity"/>
    <property type="evidence" value="ECO:0007669"/>
    <property type="project" value="TreeGrafter"/>
</dbReference>
<accession>A0A382C821</accession>
<proteinExistence type="predicted"/>
<dbReference type="InterPro" id="IPR004821">
    <property type="entry name" value="Cyt_trans-like"/>
</dbReference>
<dbReference type="Pfam" id="PF01467">
    <property type="entry name" value="CTP_transf_like"/>
    <property type="match status" value="1"/>
</dbReference>
<dbReference type="SUPFAM" id="SSF53613">
    <property type="entry name" value="Ribokinase-like"/>
    <property type="match status" value="1"/>
</dbReference>
<dbReference type="AlphaFoldDB" id="A0A382C821"/>
<evidence type="ECO:0000313" key="5">
    <source>
        <dbReference type="EMBL" id="SVB22235.1"/>
    </source>
</evidence>
<dbReference type="InterPro" id="IPR029056">
    <property type="entry name" value="Ribokinase-like"/>
</dbReference>
<dbReference type="GO" id="GO:0033785">
    <property type="term" value="F:heptose 7-phosphate kinase activity"/>
    <property type="evidence" value="ECO:0007669"/>
    <property type="project" value="TreeGrafter"/>
</dbReference>
<name>A0A382C821_9ZZZZ</name>
<dbReference type="Pfam" id="PF00294">
    <property type="entry name" value="PfkB"/>
    <property type="match status" value="1"/>
</dbReference>
<dbReference type="InterPro" id="IPR011611">
    <property type="entry name" value="PfkB_dom"/>
</dbReference>
<organism evidence="5">
    <name type="scientific">marine metagenome</name>
    <dbReference type="NCBI Taxonomy" id="408172"/>
    <lineage>
        <taxon>unclassified sequences</taxon>
        <taxon>metagenomes</taxon>
        <taxon>ecological metagenomes</taxon>
    </lineage>
</organism>
<dbReference type="GO" id="GO:0005829">
    <property type="term" value="C:cytosol"/>
    <property type="evidence" value="ECO:0007669"/>
    <property type="project" value="TreeGrafter"/>
</dbReference>
<evidence type="ECO:0008006" key="6">
    <source>
        <dbReference type="Google" id="ProtNLM"/>
    </source>
</evidence>
<dbReference type="PANTHER" id="PTHR46969">
    <property type="entry name" value="BIFUNCTIONAL PROTEIN HLDE"/>
    <property type="match status" value="1"/>
</dbReference>
<gene>
    <name evidence="5" type="ORF">METZ01_LOCUS175089</name>
</gene>
<dbReference type="NCBIfam" id="TIGR00125">
    <property type="entry name" value="cyt_tran_rel"/>
    <property type="match status" value="1"/>
</dbReference>
<dbReference type="Gene3D" id="3.40.50.620">
    <property type="entry name" value="HUPs"/>
    <property type="match status" value="1"/>
</dbReference>
<feature type="domain" description="Cytidyltransferase-like" evidence="4">
    <location>
        <begin position="28"/>
        <end position="152"/>
    </location>
</feature>
<sequence length="506" mass="56399">MKEKIINLDEIAEIISLKKSQGKRIVLCHGVFDLLHIGHIKHFKEAKNMGDILVVSITPDEFVNKGPGRPAFNTSLRLEALSALESIDFVFANKWKTAQQTIKIIQPNIYCKGPDYKDHSSDLTGKITDEEAAIKFVGGKIMYTDDITFSSSSLLNKYGDLHSQQHEVFIRDIAKNNSFESINLKLDSMKNLKVLVIGETIIDQYVFCEALGKSGKEPVLVLRDLETQEYLGGALAIARHLSDFCNNVSLLSFLGEDNEYKSFIEEGIEENIHLNFLTKSNSPTIVKRRFVDSVDRKKILGVYSINDSALNKEEEAKFLESFDKLSKEHDLVIVSDYGHGIITPKIADYISKTDKFISLNAQVNAANIGTHSIRKYHDINCLIINANELLHEMRERDGDLEKLALKLKKIIKANYITVTKGKDGAFLFNDKTVPVNCPGFAVEVVDKIGSGDALLALLSVCLYSKIDDDLSLFIASLAAAQSVESIGNSKPVNKVTLLKTISHFLK</sequence>
<evidence type="ECO:0000256" key="2">
    <source>
        <dbReference type="ARBA" id="ARBA00023277"/>
    </source>
</evidence>
<keyword evidence="1" id="KW-0511">Multifunctional enzyme</keyword>
<evidence type="ECO:0000256" key="1">
    <source>
        <dbReference type="ARBA" id="ARBA00023268"/>
    </source>
</evidence>
<dbReference type="SUPFAM" id="SSF52374">
    <property type="entry name" value="Nucleotidylyl transferase"/>
    <property type="match status" value="1"/>
</dbReference>
<feature type="domain" description="Carbohydrate kinase PfkB" evidence="3">
    <location>
        <begin position="193"/>
        <end position="491"/>
    </location>
</feature>